<dbReference type="InterPro" id="IPR036390">
    <property type="entry name" value="WH_DNA-bd_sf"/>
</dbReference>
<organism evidence="6 7">
    <name type="scientific">Gracilibacillus dipsosauri</name>
    <dbReference type="NCBI Taxonomy" id="178340"/>
    <lineage>
        <taxon>Bacteria</taxon>
        <taxon>Bacillati</taxon>
        <taxon>Bacillota</taxon>
        <taxon>Bacilli</taxon>
        <taxon>Bacillales</taxon>
        <taxon>Bacillaceae</taxon>
        <taxon>Gracilibacillus</taxon>
    </lineage>
</organism>
<dbReference type="SUPFAM" id="SSF53850">
    <property type="entry name" value="Periplasmic binding protein-like II"/>
    <property type="match status" value="1"/>
</dbReference>
<evidence type="ECO:0000256" key="1">
    <source>
        <dbReference type="ARBA" id="ARBA00009437"/>
    </source>
</evidence>
<comment type="caution">
    <text evidence="6">The sequence shown here is derived from an EMBL/GenBank/DDBJ whole genome shotgun (WGS) entry which is preliminary data.</text>
</comment>
<keyword evidence="4" id="KW-0804">Transcription</keyword>
<dbReference type="AlphaFoldDB" id="A0A317KTQ6"/>
<feature type="domain" description="HTH lysR-type" evidence="5">
    <location>
        <begin position="1"/>
        <end position="58"/>
    </location>
</feature>
<dbReference type="PANTHER" id="PTHR30419">
    <property type="entry name" value="HTH-TYPE TRANSCRIPTIONAL REGULATOR YBHD"/>
    <property type="match status" value="1"/>
</dbReference>
<gene>
    <name evidence="6" type="ORF">DLJ74_19095</name>
</gene>
<dbReference type="EMBL" id="QGTD01000021">
    <property type="protein sequence ID" value="PWU66534.1"/>
    <property type="molecule type" value="Genomic_DNA"/>
</dbReference>
<dbReference type="Gene3D" id="1.10.10.10">
    <property type="entry name" value="Winged helix-like DNA-binding domain superfamily/Winged helix DNA-binding domain"/>
    <property type="match status" value="1"/>
</dbReference>
<dbReference type="InterPro" id="IPR036388">
    <property type="entry name" value="WH-like_DNA-bd_sf"/>
</dbReference>
<dbReference type="Proteomes" id="UP000245624">
    <property type="component" value="Unassembled WGS sequence"/>
</dbReference>
<comment type="similarity">
    <text evidence="1">Belongs to the LysR transcriptional regulatory family.</text>
</comment>
<dbReference type="GO" id="GO:0003700">
    <property type="term" value="F:DNA-binding transcription factor activity"/>
    <property type="evidence" value="ECO:0007669"/>
    <property type="project" value="InterPro"/>
</dbReference>
<dbReference type="InterPro" id="IPR005119">
    <property type="entry name" value="LysR_subst-bd"/>
</dbReference>
<sequence length="304" mass="34743">MELLQLKYFLTVARLEHMTKAAQELHIAQPALSRTIQRLEEDLGVSLFDRKARQIRLNPFGKAFETKAKAAIHLLEEGRREVEDLAGLKQGRIHLAIMNMEQVREPLQNFLTEHPEVNLQMIQSSMKDIEDIEINREVDFYLTSLPIQQEGFSEIPLIKEKLYLAVPHGHKYADRKAIHLSEASAEPFVGYKENSPLRMMNDDLCDQAGFCPKMVCETEDPASIAELVRSGFGVAIVGGCKSGEELDLVKLPIEDPAGERIFRIVWREDRYLSQAAIAFRSFIINYFKDEKTIGSETRRALMLR</sequence>
<proteinExistence type="inferred from homology"/>
<dbReference type="InterPro" id="IPR050950">
    <property type="entry name" value="HTH-type_LysR_regulators"/>
</dbReference>
<dbReference type="GO" id="GO:0005829">
    <property type="term" value="C:cytosol"/>
    <property type="evidence" value="ECO:0007669"/>
    <property type="project" value="TreeGrafter"/>
</dbReference>
<evidence type="ECO:0000256" key="4">
    <source>
        <dbReference type="ARBA" id="ARBA00023163"/>
    </source>
</evidence>
<evidence type="ECO:0000256" key="3">
    <source>
        <dbReference type="ARBA" id="ARBA00023125"/>
    </source>
</evidence>
<evidence type="ECO:0000313" key="7">
    <source>
        <dbReference type="Proteomes" id="UP000245624"/>
    </source>
</evidence>
<keyword evidence="3" id="KW-0238">DNA-binding</keyword>
<protein>
    <submittedName>
        <fullName evidence="6">LysR family transcriptional regulator</fullName>
    </submittedName>
</protein>
<dbReference type="Pfam" id="PF03466">
    <property type="entry name" value="LysR_substrate"/>
    <property type="match status" value="1"/>
</dbReference>
<reference evidence="6 7" key="1">
    <citation type="submission" date="2018-05" db="EMBL/GenBank/DDBJ databases">
        <title>Genomic analysis of Gracilibacillus dipsosauri DD1 reveals novel features of a salt-tolerant amylase.</title>
        <authorList>
            <person name="Deutch C.E."/>
            <person name="Yang S."/>
        </authorList>
    </citation>
    <scope>NUCLEOTIDE SEQUENCE [LARGE SCALE GENOMIC DNA]</scope>
    <source>
        <strain evidence="6 7">DD1</strain>
    </source>
</reference>
<dbReference type="Gene3D" id="3.40.190.290">
    <property type="match status" value="1"/>
</dbReference>
<keyword evidence="2" id="KW-0805">Transcription regulation</keyword>
<name>A0A317KTQ6_9BACI</name>
<dbReference type="PROSITE" id="PS50931">
    <property type="entry name" value="HTH_LYSR"/>
    <property type="match status" value="1"/>
</dbReference>
<evidence type="ECO:0000256" key="2">
    <source>
        <dbReference type="ARBA" id="ARBA00023015"/>
    </source>
</evidence>
<evidence type="ECO:0000259" key="5">
    <source>
        <dbReference type="PROSITE" id="PS50931"/>
    </source>
</evidence>
<dbReference type="PRINTS" id="PR00039">
    <property type="entry name" value="HTHLYSR"/>
</dbReference>
<evidence type="ECO:0000313" key="6">
    <source>
        <dbReference type="EMBL" id="PWU66534.1"/>
    </source>
</evidence>
<accession>A0A317KTQ6</accession>
<dbReference type="SUPFAM" id="SSF46785">
    <property type="entry name" value="Winged helix' DNA-binding domain"/>
    <property type="match status" value="1"/>
</dbReference>
<dbReference type="RefSeq" id="WP_109985671.1">
    <property type="nucleotide sequence ID" value="NZ_JAJUIE010000071.1"/>
</dbReference>
<dbReference type="FunFam" id="1.10.10.10:FF:000001">
    <property type="entry name" value="LysR family transcriptional regulator"/>
    <property type="match status" value="1"/>
</dbReference>
<dbReference type="InterPro" id="IPR000847">
    <property type="entry name" value="LysR_HTH_N"/>
</dbReference>
<keyword evidence="7" id="KW-1185">Reference proteome</keyword>
<dbReference type="Pfam" id="PF00126">
    <property type="entry name" value="HTH_1"/>
    <property type="match status" value="1"/>
</dbReference>
<dbReference type="GO" id="GO:0003677">
    <property type="term" value="F:DNA binding"/>
    <property type="evidence" value="ECO:0007669"/>
    <property type="project" value="UniProtKB-KW"/>
</dbReference>
<dbReference type="OrthoDB" id="9803735at2"/>
<dbReference type="PANTHER" id="PTHR30419:SF28">
    <property type="entry name" value="HTH-TYPE TRANSCRIPTIONAL REGULATOR BSDA"/>
    <property type="match status" value="1"/>
</dbReference>